<protein>
    <submittedName>
        <fullName evidence="1">dTDP-6-deoxy-L-lyxo-4-hexulose reductase</fullName>
    </submittedName>
</protein>
<organism evidence="1">
    <name type="scientific">Hyperionvirus sp</name>
    <dbReference type="NCBI Taxonomy" id="2487770"/>
    <lineage>
        <taxon>Viruses</taxon>
        <taxon>Varidnaviria</taxon>
        <taxon>Bamfordvirae</taxon>
        <taxon>Nucleocytoviricota</taxon>
        <taxon>Megaviricetes</taxon>
        <taxon>Imitervirales</taxon>
        <taxon>Mimiviridae</taxon>
        <taxon>Klosneuvirinae</taxon>
    </lineage>
</organism>
<sequence length="380" mass="44856">MNNTYNLDWKYYLVNNIDLLKAGICTEAGALIHYIQYGKSEGRSPNRLLNLDRNKKEFDWEFYINKYSDLRKANILNQDKAQDHYINYGFKELRQTYNFIPKIAFTYWVGPMSYLHYLTLKTFRLLNPDWQVILYVPAEEYTGPTYEHTMKYTGTDYTDEAYKLNINIISIDFKLIGFYNDVPEFFKSTYVTYYILSKFGGIWFDMDILFIRPMSHLFLSQNDMIYGNIHNLDNAISYEENTIHEFEKKDIYYSTGLLMAKDNSPFFKLLFDELIKNINLKSYMSTANQLHPKLFSIIDDIALKCPNINLVNLPMTIIYPFKCDQVNILFLENDLSLLTAKTIGIHWFNDTSVAKTFLNKMDYTSEVSINNIIKLFVDKI</sequence>
<gene>
    <name evidence="1" type="ORF">Hyperionvirus7_66</name>
</gene>
<proteinExistence type="predicted"/>
<dbReference type="Gene3D" id="3.90.550.20">
    <property type="match status" value="1"/>
</dbReference>
<evidence type="ECO:0000313" key="1">
    <source>
        <dbReference type="EMBL" id="AYV83495.1"/>
    </source>
</evidence>
<reference evidence="1" key="1">
    <citation type="submission" date="2018-10" db="EMBL/GenBank/DDBJ databases">
        <title>Hidden diversity of soil giant viruses.</title>
        <authorList>
            <person name="Schulz F."/>
            <person name="Alteio L."/>
            <person name="Goudeau D."/>
            <person name="Ryan E.M."/>
            <person name="Malmstrom R.R."/>
            <person name="Blanchard J."/>
            <person name="Woyke T."/>
        </authorList>
    </citation>
    <scope>NUCLEOTIDE SEQUENCE</scope>
    <source>
        <strain evidence="1">HYV1</strain>
    </source>
</reference>
<accession>A0A3G5A8B2</accession>
<name>A0A3G5A8B2_9VIRU</name>
<dbReference type="EMBL" id="MK072389">
    <property type="protein sequence ID" value="AYV83495.1"/>
    <property type="molecule type" value="Genomic_DNA"/>
</dbReference>
<dbReference type="SUPFAM" id="SSF53448">
    <property type="entry name" value="Nucleotide-diphospho-sugar transferases"/>
    <property type="match status" value="1"/>
</dbReference>
<dbReference type="InterPro" id="IPR029044">
    <property type="entry name" value="Nucleotide-diphossugar_trans"/>
</dbReference>